<dbReference type="SUPFAM" id="SSF53474">
    <property type="entry name" value="alpha/beta-Hydrolases"/>
    <property type="match status" value="1"/>
</dbReference>
<comment type="caution">
    <text evidence="5">The sequence shown here is derived from an EMBL/GenBank/DDBJ whole genome shotgun (WGS) entry which is preliminary data.</text>
</comment>
<dbReference type="PIRSF" id="PIRSF001112">
    <property type="entry name" value="Epoxide_hydrolase"/>
    <property type="match status" value="1"/>
</dbReference>
<dbReference type="Gene3D" id="3.40.50.1820">
    <property type="entry name" value="alpha/beta hydrolase"/>
    <property type="match status" value="1"/>
</dbReference>
<dbReference type="InterPro" id="IPR029058">
    <property type="entry name" value="AB_hydrolase_fold"/>
</dbReference>
<reference evidence="6" key="1">
    <citation type="submission" date="2023-07" db="EMBL/GenBank/DDBJ databases">
        <title>30 novel species of actinomycetes from the DSMZ collection.</title>
        <authorList>
            <person name="Nouioui I."/>
        </authorList>
    </citation>
    <scope>NUCLEOTIDE SEQUENCE [LARGE SCALE GENOMIC DNA]</scope>
    <source>
        <strain evidence="6">DSM 45834</strain>
    </source>
</reference>
<dbReference type="Pfam" id="PF06441">
    <property type="entry name" value="EHN"/>
    <property type="match status" value="1"/>
</dbReference>
<dbReference type="RefSeq" id="WP_311558595.1">
    <property type="nucleotide sequence ID" value="NZ_JAVREJ010000016.1"/>
</dbReference>
<sequence length="376" mass="42718">MRPFRIEVPEADLADLRDRLTRTRWPDPATVGGWTQGVPLDYARDLCEYWRTRYSWRRCEAELNALPQFRTSLDGGGDDAVDVHFLHVRSRHADALPLLLTHGWPGSIVEFLDVVDALTDPPDPRDAFHLVIPSLPGYGFSGKPTHAGWGVERIAVAWAQLMDRLDYDRYGAQGGDWGSMVTAALGSAIPEALVGIHLTMPMALRPDPDDQPLSKSERAALMARKSFLKAGTGYAREQATRPQTLGYGLVDSPVALCTWIVEKFWDWSECAGDPANAIRRDRLLDDVMLYWLPATGTSSIRLYWESYRRRRMDPVEVPTGVTQFPAEMTRFPRHWVEQRFTDLRYWSEPAVGGHFASLEQPEVFVDEVRAFFRMVR</sequence>
<keyword evidence="2" id="KW-0058">Aromatic hydrocarbons catabolism</keyword>
<evidence type="ECO:0000259" key="4">
    <source>
        <dbReference type="Pfam" id="PF06441"/>
    </source>
</evidence>
<keyword evidence="3 5" id="KW-0378">Hydrolase</keyword>
<dbReference type="InterPro" id="IPR010497">
    <property type="entry name" value="Epoxide_hydro_N"/>
</dbReference>
<dbReference type="InterPro" id="IPR016292">
    <property type="entry name" value="Epoxide_hydrolase"/>
</dbReference>
<dbReference type="PANTHER" id="PTHR21661">
    <property type="entry name" value="EPOXIDE HYDROLASE 1-RELATED"/>
    <property type="match status" value="1"/>
</dbReference>
<accession>A0ABU2NEC2</accession>
<name>A0ABU2NEC2_9PSEU</name>
<dbReference type="EMBL" id="JAVREJ010000016">
    <property type="protein sequence ID" value="MDT0352090.1"/>
    <property type="molecule type" value="Genomic_DNA"/>
</dbReference>
<dbReference type="PRINTS" id="PR00412">
    <property type="entry name" value="EPOXHYDRLASE"/>
</dbReference>
<evidence type="ECO:0000256" key="3">
    <source>
        <dbReference type="ARBA" id="ARBA00022801"/>
    </source>
</evidence>
<dbReference type="InterPro" id="IPR000639">
    <property type="entry name" value="Epox_hydrolase-like"/>
</dbReference>
<comment type="similarity">
    <text evidence="1">Belongs to the peptidase S33 family.</text>
</comment>
<keyword evidence="6" id="KW-1185">Reference proteome</keyword>
<evidence type="ECO:0000313" key="5">
    <source>
        <dbReference type="EMBL" id="MDT0352090.1"/>
    </source>
</evidence>
<dbReference type="PANTHER" id="PTHR21661:SF35">
    <property type="entry name" value="EPOXIDE HYDROLASE"/>
    <property type="match status" value="1"/>
</dbReference>
<feature type="domain" description="Epoxide hydrolase N-terminal" evidence="4">
    <location>
        <begin position="1"/>
        <end position="111"/>
    </location>
</feature>
<protein>
    <submittedName>
        <fullName evidence="5">Epoxide hydrolase</fullName>
    </submittedName>
</protein>
<proteinExistence type="inferred from homology"/>
<evidence type="ECO:0000256" key="2">
    <source>
        <dbReference type="ARBA" id="ARBA00022797"/>
    </source>
</evidence>
<evidence type="ECO:0000256" key="1">
    <source>
        <dbReference type="ARBA" id="ARBA00010088"/>
    </source>
</evidence>
<gene>
    <name evidence="5" type="ORF">RM445_21400</name>
</gene>
<evidence type="ECO:0000313" key="6">
    <source>
        <dbReference type="Proteomes" id="UP001183202"/>
    </source>
</evidence>
<dbReference type="GO" id="GO:0016787">
    <property type="term" value="F:hydrolase activity"/>
    <property type="evidence" value="ECO:0007669"/>
    <property type="project" value="UniProtKB-KW"/>
</dbReference>
<organism evidence="5 6">
    <name type="scientific">Pseudonocardia charpentierae</name>
    <dbReference type="NCBI Taxonomy" id="3075545"/>
    <lineage>
        <taxon>Bacteria</taxon>
        <taxon>Bacillati</taxon>
        <taxon>Actinomycetota</taxon>
        <taxon>Actinomycetes</taxon>
        <taxon>Pseudonocardiales</taxon>
        <taxon>Pseudonocardiaceae</taxon>
        <taxon>Pseudonocardia</taxon>
    </lineage>
</organism>
<dbReference type="Proteomes" id="UP001183202">
    <property type="component" value="Unassembled WGS sequence"/>
</dbReference>